<comment type="similarity">
    <text evidence="3">Belongs to the HARBI1 family.</text>
</comment>
<comment type="caution">
    <text evidence="9">The sequence shown here is derived from an EMBL/GenBank/DDBJ whole genome shotgun (WGS) entry which is preliminary data.</text>
</comment>
<dbReference type="PANTHER" id="PTHR22930">
    <property type="match status" value="1"/>
</dbReference>
<dbReference type="InterPro" id="IPR027806">
    <property type="entry name" value="HARBI1_dom"/>
</dbReference>
<dbReference type="EMBL" id="ANIY01003896">
    <property type="protein sequence ID" value="ETP32977.1"/>
    <property type="molecule type" value="Genomic_DNA"/>
</dbReference>
<keyword evidence="7" id="KW-0539">Nucleus</keyword>
<proteinExistence type="inferred from homology"/>
<sequence>MPKLSERQQFLREITGLLTVFALEEEDEDEDDAAAVTTSTGCSGDGDDENLLFSDADDISDLLLIVQSSRYLVDRERLPKATHFSADVFLGSTPESRFREMTRMDQNSFERVVALIEDNPVFSNSSTYSQRPIWFQLAVALDRFGNYGTGASLNRSKRLWGIGKGTVDDYTGRVVLALNQLSARFVRWPSAAERRKISRQMASMGFRGCVGFIDGTTIPLAQKPADDGECFFDRKQCYSLNAQVVCDPRRRIISFLSGWPGSCSDSTIYQQMSLSKNTLKHRFFSNGEYLLADSAYPADLRHNTVIPAYKSNVSGSDIEDFNTCVAHARVIKYSTSSITLLPRV</sequence>
<gene>
    <name evidence="9" type="ORF">F442_18425</name>
</gene>
<dbReference type="GO" id="GO:0016787">
    <property type="term" value="F:hydrolase activity"/>
    <property type="evidence" value="ECO:0007669"/>
    <property type="project" value="UniProtKB-KW"/>
</dbReference>
<keyword evidence="5" id="KW-0479">Metal-binding</keyword>
<comment type="cofactor">
    <cofactor evidence="1">
        <name>a divalent metal cation</name>
        <dbReference type="ChEBI" id="CHEBI:60240"/>
    </cofactor>
</comment>
<evidence type="ECO:0000259" key="8">
    <source>
        <dbReference type="Pfam" id="PF13359"/>
    </source>
</evidence>
<comment type="subcellular location">
    <subcellularLocation>
        <location evidence="2">Nucleus</location>
    </subcellularLocation>
</comment>
<evidence type="ECO:0000256" key="4">
    <source>
        <dbReference type="ARBA" id="ARBA00022722"/>
    </source>
</evidence>
<dbReference type="Proteomes" id="UP000018948">
    <property type="component" value="Unassembled WGS sequence"/>
</dbReference>
<dbReference type="GO" id="GO:0046872">
    <property type="term" value="F:metal ion binding"/>
    <property type="evidence" value="ECO:0007669"/>
    <property type="project" value="UniProtKB-KW"/>
</dbReference>
<dbReference type="GO" id="GO:0004518">
    <property type="term" value="F:nuclease activity"/>
    <property type="evidence" value="ECO:0007669"/>
    <property type="project" value="UniProtKB-KW"/>
</dbReference>
<evidence type="ECO:0000256" key="2">
    <source>
        <dbReference type="ARBA" id="ARBA00004123"/>
    </source>
</evidence>
<evidence type="ECO:0000313" key="10">
    <source>
        <dbReference type="Proteomes" id="UP000018948"/>
    </source>
</evidence>
<evidence type="ECO:0000256" key="6">
    <source>
        <dbReference type="ARBA" id="ARBA00022801"/>
    </source>
</evidence>
<evidence type="ECO:0000256" key="3">
    <source>
        <dbReference type="ARBA" id="ARBA00006958"/>
    </source>
</evidence>
<dbReference type="PANTHER" id="PTHR22930:SF85">
    <property type="entry name" value="GH03217P-RELATED"/>
    <property type="match status" value="1"/>
</dbReference>
<evidence type="ECO:0000256" key="7">
    <source>
        <dbReference type="ARBA" id="ARBA00023242"/>
    </source>
</evidence>
<evidence type="ECO:0000313" key="9">
    <source>
        <dbReference type="EMBL" id="ETP32977.1"/>
    </source>
</evidence>
<dbReference type="OrthoDB" id="127931at2759"/>
<protein>
    <recommendedName>
        <fullName evidence="8">DDE Tnp4 domain-containing protein</fullName>
    </recommendedName>
</protein>
<dbReference type="InterPro" id="IPR045249">
    <property type="entry name" value="HARBI1-like"/>
</dbReference>
<accession>W2YDW3</accession>
<dbReference type="Pfam" id="PF13359">
    <property type="entry name" value="DDE_Tnp_4"/>
    <property type="match status" value="1"/>
</dbReference>
<keyword evidence="6" id="KW-0378">Hydrolase</keyword>
<dbReference type="AlphaFoldDB" id="W2YDW3"/>
<name>W2YDW3_PHYNI</name>
<evidence type="ECO:0000256" key="1">
    <source>
        <dbReference type="ARBA" id="ARBA00001968"/>
    </source>
</evidence>
<organism evidence="9 10">
    <name type="scientific">Phytophthora nicotianae P10297</name>
    <dbReference type="NCBI Taxonomy" id="1317064"/>
    <lineage>
        <taxon>Eukaryota</taxon>
        <taxon>Sar</taxon>
        <taxon>Stramenopiles</taxon>
        <taxon>Oomycota</taxon>
        <taxon>Peronosporomycetes</taxon>
        <taxon>Peronosporales</taxon>
        <taxon>Peronosporaceae</taxon>
        <taxon>Phytophthora</taxon>
    </lineage>
</organism>
<evidence type="ECO:0000256" key="5">
    <source>
        <dbReference type="ARBA" id="ARBA00022723"/>
    </source>
</evidence>
<keyword evidence="4" id="KW-0540">Nuclease</keyword>
<reference evidence="9 10" key="1">
    <citation type="submission" date="2013-11" db="EMBL/GenBank/DDBJ databases">
        <title>The Genome Sequence of Phytophthora parasitica P10297.</title>
        <authorList>
            <consortium name="The Broad Institute Genomics Platform"/>
            <person name="Russ C."/>
            <person name="Tyler B."/>
            <person name="Panabieres F."/>
            <person name="Shan W."/>
            <person name="Tripathy S."/>
            <person name="Grunwald N."/>
            <person name="Machado M."/>
            <person name="Johnson C.S."/>
            <person name="Walker B."/>
            <person name="Young S.K."/>
            <person name="Zeng Q."/>
            <person name="Gargeya S."/>
            <person name="Fitzgerald M."/>
            <person name="Haas B."/>
            <person name="Abouelleil A."/>
            <person name="Allen A.W."/>
            <person name="Alvarado L."/>
            <person name="Arachchi H.M."/>
            <person name="Berlin A.M."/>
            <person name="Chapman S.B."/>
            <person name="Gainer-Dewar J."/>
            <person name="Goldberg J."/>
            <person name="Griggs A."/>
            <person name="Gujja S."/>
            <person name="Hansen M."/>
            <person name="Howarth C."/>
            <person name="Imamovic A."/>
            <person name="Ireland A."/>
            <person name="Larimer J."/>
            <person name="McCowan C."/>
            <person name="Murphy C."/>
            <person name="Pearson M."/>
            <person name="Poon T.W."/>
            <person name="Priest M."/>
            <person name="Roberts A."/>
            <person name="Saif S."/>
            <person name="Shea T."/>
            <person name="Sisk P."/>
            <person name="Sykes S."/>
            <person name="Wortman J."/>
            <person name="Nusbaum C."/>
            <person name="Birren B."/>
        </authorList>
    </citation>
    <scope>NUCLEOTIDE SEQUENCE [LARGE SCALE GENOMIC DNA]</scope>
    <source>
        <strain evidence="9 10">P10297</strain>
    </source>
</reference>
<feature type="domain" description="DDE Tnp4" evidence="8">
    <location>
        <begin position="213"/>
        <end position="331"/>
    </location>
</feature>
<dbReference type="GO" id="GO:0005634">
    <property type="term" value="C:nucleus"/>
    <property type="evidence" value="ECO:0007669"/>
    <property type="project" value="UniProtKB-SubCell"/>
</dbReference>